<keyword evidence="2" id="KW-1185">Reference proteome</keyword>
<protein>
    <submittedName>
        <fullName evidence="1">Uncharacterized protein</fullName>
    </submittedName>
</protein>
<accession>A0ACC0F3L0</accession>
<dbReference type="EMBL" id="CM045768">
    <property type="protein sequence ID" value="KAI7983199.1"/>
    <property type="molecule type" value="Genomic_DNA"/>
</dbReference>
<reference evidence="1 2" key="1">
    <citation type="journal article" date="2022" name="Plant J.">
        <title>Chromosome-level genome of Camellia lanceoleosa provides a valuable resource for understanding genome evolution and self-incompatibility.</title>
        <authorList>
            <person name="Gong W."/>
            <person name="Xiao S."/>
            <person name="Wang L."/>
            <person name="Liao Z."/>
            <person name="Chang Y."/>
            <person name="Mo W."/>
            <person name="Hu G."/>
            <person name="Li W."/>
            <person name="Zhao G."/>
            <person name="Zhu H."/>
            <person name="Hu X."/>
            <person name="Ji K."/>
            <person name="Xiang X."/>
            <person name="Song Q."/>
            <person name="Yuan D."/>
            <person name="Jin S."/>
            <person name="Zhang L."/>
        </authorList>
    </citation>
    <scope>NUCLEOTIDE SEQUENCE [LARGE SCALE GENOMIC DNA]</scope>
    <source>
        <strain evidence="1">SQ_2022a</strain>
    </source>
</reference>
<organism evidence="1 2">
    <name type="scientific">Camellia lanceoleosa</name>
    <dbReference type="NCBI Taxonomy" id="1840588"/>
    <lineage>
        <taxon>Eukaryota</taxon>
        <taxon>Viridiplantae</taxon>
        <taxon>Streptophyta</taxon>
        <taxon>Embryophyta</taxon>
        <taxon>Tracheophyta</taxon>
        <taxon>Spermatophyta</taxon>
        <taxon>Magnoliopsida</taxon>
        <taxon>eudicotyledons</taxon>
        <taxon>Gunneridae</taxon>
        <taxon>Pentapetalae</taxon>
        <taxon>asterids</taxon>
        <taxon>Ericales</taxon>
        <taxon>Theaceae</taxon>
        <taxon>Camellia</taxon>
    </lineage>
</organism>
<evidence type="ECO:0000313" key="2">
    <source>
        <dbReference type="Proteomes" id="UP001060215"/>
    </source>
</evidence>
<name>A0ACC0F3L0_9ERIC</name>
<gene>
    <name evidence="1" type="ORF">LOK49_LG15G01095</name>
</gene>
<evidence type="ECO:0000313" key="1">
    <source>
        <dbReference type="EMBL" id="KAI7983199.1"/>
    </source>
</evidence>
<sequence length="185" mass="20651">MKMDEYMFDLKTWLSGAITYQQTCIDGFDNTTGDIGAQMQKLLKLFGELTSNGLTIITELSTMLGSSGLLSTTSRRLLSKDGFPSWVSDGKRRLLQTGNVKPNAVVAKDGSRIEPQIATFQVRKFTRFEIRKAKVKLDFTAPGEAGKKTYTLYFMCDSFMGCDQEYSFALDVKEADAIEDDSGRE</sequence>
<comment type="caution">
    <text evidence="1">The sequence shown here is derived from an EMBL/GenBank/DDBJ whole genome shotgun (WGS) entry which is preliminary data.</text>
</comment>
<proteinExistence type="predicted"/>
<dbReference type="Proteomes" id="UP001060215">
    <property type="component" value="Chromosome 11"/>
</dbReference>